<proteinExistence type="predicted"/>
<dbReference type="PANTHER" id="PTHR21398">
    <property type="entry name" value="AGAP007094-PA"/>
    <property type="match status" value="1"/>
</dbReference>
<dbReference type="EMBL" id="OU900095">
    <property type="protein sequence ID" value="CAG9858829.1"/>
    <property type="molecule type" value="Genomic_DNA"/>
</dbReference>
<keyword evidence="3" id="KW-1185">Reference proteome</keyword>
<evidence type="ECO:0000313" key="3">
    <source>
        <dbReference type="Proteomes" id="UP001153712"/>
    </source>
</evidence>
<gene>
    <name evidence="2" type="ORF">PHYEVI_LOCUS5216</name>
</gene>
<organism evidence="2 3">
    <name type="scientific">Phyllotreta striolata</name>
    <name type="common">Striped flea beetle</name>
    <name type="synonym">Crioceris striolata</name>
    <dbReference type="NCBI Taxonomy" id="444603"/>
    <lineage>
        <taxon>Eukaryota</taxon>
        <taxon>Metazoa</taxon>
        <taxon>Ecdysozoa</taxon>
        <taxon>Arthropoda</taxon>
        <taxon>Hexapoda</taxon>
        <taxon>Insecta</taxon>
        <taxon>Pterygota</taxon>
        <taxon>Neoptera</taxon>
        <taxon>Endopterygota</taxon>
        <taxon>Coleoptera</taxon>
        <taxon>Polyphaga</taxon>
        <taxon>Cucujiformia</taxon>
        <taxon>Chrysomeloidea</taxon>
        <taxon>Chrysomelidae</taxon>
        <taxon>Galerucinae</taxon>
        <taxon>Alticini</taxon>
        <taxon>Phyllotreta</taxon>
    </lineage>
</organism>
<dbReference type="InterPro" id="IPR006631">
    <property type="entry name" value="DM4_12"/>
</dbReference>
<feature type="signal peptide" evidence="1">
    <location>
        <begin position="1"/>
        <end position="18"/>
    </location>
</feature>
<dbReference type="Pfam" id="PF07841">
    <property type="entry name" value="DM4_12"/>
    <property type="match status" value="1"/>
</dbReference>
<reference evidence="2" key="1">
    <citation type="submission" date="2022-01" db="EMBL/GenBank/DDBJ databases">
        <authorList>
            <person name="King R."/>
        </authorList>
    </citation>
    <scope>NUCLEOTIDE SEQUENCE</scope>
</reference>
<dbReference type="PANTHER" id="PTHR21398:SF22">
    <property type="entry name" value="IP12060P-RELATED"/>
    <property type="match status" value="1"/>
</dbReference>
<dbReference type="SMART" id="SM00718">
    <property type="entry name" value="DM4_12"/>
    <property type="match status" value="1"/>
</dbReference>
<protein>
    <submittedName>
        <fullName evidence="2">Uncharacterized protein</fullName>
    </submittedName>
</protein>
<accession>A0A9N9XMW2</accession>
<name>A0A9N9XMW2_PHYSR</name>
<dbReference type="AlphaFoldDB" id="A0A9N9XMW2"/>
<evidence type="ECO:0000313" key="2">
    <source>
        <dbReference type="EMBL" id="CAG9858829.1"/>
    </source>
</evidence>
<evidence type="ECO:0000256" key="1">
    <source>
        <dbReference type="SAM" id="SignalP"/>
    </source>
</evidence>
<dbReference type="OrthoDB" id="6340174at2759"/>
<sequence>MLYLSFFVGLCQILVCNCQTFKSPDSFITRFPSGGAMGIYVAVVFPIDLPGREASLGWFFEAIHPLPDNNTQFTVPVLEGRMDKIDRKHVYTVVENRIKSKGYSGKECLLRAICEVASYPLQHSNGLIGDLLQIFLSPSSSKNIDLPSEYTNAELLGKSSDNCTNYFKNCSVSLMELFTKLSTY</sequence>
<dbReference type="Proteomes" id="UP001153712">
    <property type="component" value="Chromosome 2"/>
</dbReference>
<keyword evidence="1" id="KW-0732">Signal</keyword>
<feature type="chain" id="PRO_5040220096" evidence="1">
    <location>
        <begin position="19"/>
        <end position="184"/>
    </location>
</feature>